<dbReference type="Gene3D" id="3.30.420.10">
    <property type="entry name" value="Ribonuclease H-like superfamily/Ribonuclease H"/>
    <property type="match status" value="2"/>
</dbReference>
<dbReference type="PANTHER" id="PTHR47331:SF5">
    <property type="entry name" value="RIBONUCLEASE H"/>
    <property type="match status" value="1"/>
</dbReference>
<dbReference type="Gene3D" id="3.10.10.10">
    <property type="entry name" value="HIV Type 1 Reverse Transcriptase, subunit A, domain 1"/>
    <property type="match status" value="1"/>
</dbReference>
<organism evidence="4 5">
    <name type="scientific">Bursaphelenchus xylophilus</name>
    <name type="common">Pinewood nematode worm</name>
    <name type="synonym">Aphelenchoides xylophilus</name>
    <dbReference type="NCBI Taxonomy" id="6326"/>
    <lineage>
        <taxon>Eukaryota</taxon>
        <taxon>Metazoa</taxon>
        <taxon>Ecdysozoa</taxon>
        <taxon>Nematoda</taxon>
        <taxon>Chromadorea</taxon>
        <taxon>Rhabditida</taxon>
        <taxon>Tylenchina</taxon>
        <taxon>Tylenchomorpha</taxon>
        <taxon>Aphelenchoidea</taxon>
        <taxon>Aphelenchoididae</taxon>
        <taxon>Bursaphelenchus</taxon>
    </lineage>
</organism>
<dbReference type="InterPro" id="IPR008042">
    <property type="entry name" value="Retrotrans_Pao"/>
</dbReference>
<dbReference type="InterPro" id="IPR040676">
    <property type="entry name" value="DUF5641"/>
</dbReference>
<feature type="region of interest" description="Disordered" evidence="2">
    <location>
        <begin position="2088"/>
        <end position="2136"/>
    </location>
</feature>
<evidence type="ECO:0000313" key="5">
    <source>
        <dbReference type="Proteomes" id="UP000659654"/>
    </source>
</evidence>
<gene>
    <name evidence="4" type="ORF">BXYJ_LOCUS6325</name>
</gene>
<dbReference type="GO" id="GO:0003676">
    <property type="term" value="F:nucleic acid binding"/>
    <property type="evidence" value="ECO:0007669"/>
    <property type="project" value="InterPro"/>
</dbReference>
<dbReference type="EMBL" id="CAJFDI010000003">
    <property type="protein sequence ID" value="CAD5220731.1"/>
    <property type="molecule type" value="Genomic_DNA"/>
</dbReference>
<feature type="domain" description="Integrase catalytic" evidence="3">
    <location>
        <begin position="1616"/>
        <end position="1790"/>
    </location>
</feature>
<dbReference type="Pfam" id="PF00078">
    <property type="entry name" value="RVT_1"/>
    <property type="match status" value="1"/>
</dbReference>
<dbReference type="Pfam" id="PF17921">
    <property type="entry name" value="Integrase_H2C2"/>
    <property type="match status" value="1"/>
</dbReference>
<dbReference type="InterPro" id="IPR043128">
    <property type="entry name" value="Rev_trsase/Diguanyl_cyclase"/>
</dbReference>
<dbReference type="InterPro" id="IPR000477">
    <property type="entry name" value="RT_dom"/>
</dbReference>
<comment type="caution">
    <text evidence="4">The sequence shown here is derived from an EMBL/GenBank/DDBJ whole genome shotgun (WGS) entry which is preliminary data.</text>
</comment>
<dbReference type="SUPFAM" id="SSF53098">
    <property type="entry name" value="Ribonuclease H-like"/>
    <property type="match status" value="2"/>
</dbReference>
<feature type="region of interest" description="Disordered" evidence="2">
    <location>
        <begin position="1942"/>
        <end position="2035"/>
    </location>
</feature>
<proteinExistence type="predicted"/>
<dbReference type="Proteomes" id="UP000582659">
    <property type="component" value="Unassembled WGS sequence"/>
</dbReference>
<dbReference type="InterPro" id="IPR001584">
    <property type="entry name" value="Integrase_cat-core"/>
</dbReference>
<keyword evidence="5" id="KW-1185">Reference proteome</keyword>
<dbReference type="PANTHER" id="PTHR47331">
    <property type="entry name" value="PHD-TYPE DOMAIN-CONTAINING PROTEIN"/>
    <property type="match status" value="1"/>
</dbReference>
<dbReference type="SUPFAM" id="SSF56672">
    <property type="entry name" value="DNA/RNA polymerases"/>
    <property type="match status" value="1"/>
</dbReference>
<dbReference type="InterPro" id="IPR043502">
    <property type="entry name" value="DNA/RNA_pol_sf"/>
</dbReference>
<dbReference type="InterPro" id="IPR002562">
    <property type="entry name" value="3'-5'_exonuclease_dom"/>
</dbReference>
<dbReference type="GO" id="GO:0008408">
    <property type="term" value="F:3'-5' exonuclease activity"/>
    <property type="evidence" value="ECO:0007669"/>
    <property type="project" value="InterPro"/>
</dbReference>
<sequence>MEQNEVIRNAETLGKKLNDAVTAAWDLERSVNPELEACQADPCRESSIDLKSWVAKLVNLEKSYAGVQDMKEEMKNLANDSEDESFKESIYRWLTNELETKLVRMKYTLDHGYFLVQRQRIAEATLNSWGVSTDIYGQVRATEYAAKRRQQPDRKAKRNRNTENSDTTPRRDLRAKKTRRVEEEIIVDQAIESEGKQPEGEAESEYLSDSSENEYMEEEVVQPPPARRRQRSYQQEQSHPRSELAEEMTELCRLIRLQLEIGMRSEPRSNEQPRQGTVDYRGNPPPQLVSRVSNREEFRRHITQQDFDLHCLRSEVIEGKLHCRCEPHNMQQATACAPSNGHELTRYTGKSPADWNMFVASFNALIGLNPRYPPVVKYRILKEKVEYRDEKMISSGNITSRSYTRSWEWLHQSHSEPMTCLEYVRSVLMKISIRADGASLPHIRRLWDGVCELREAGYNMKDKDLRKVIMATLSEDLAGNIRSCAEVGRLGGYKQIAADDLAREIFDFVTATVEDREARESRYQPPGKFAQQPSVDNRFRNEKESHHKAGQNHRGYHQKGKNSSCWFCQGMHQAVVCSKFQSASARMQQAREKGRCSKCLAMRHEGNCAIGACSRCGEKHHIAFCGKPRVTPSGGNSAPLDDSKRRLVAALTNDEEMEMPANLFMTLDLPISREKGSLILPLRAAMDTHSSMSFITIEKAKQLKLKLGEEDKSSLTVFGNVRNTTKMYKTTAYMHLDKGEVIAIDLHAVEEIIAPYPMIDKVPQEIDKLFKWDPKGSLIRRAPDLLLSLRHTWLLQPQHIEAQLECGLTLINTRMGYLVCGGAAEDPMPTTLLIHHADGREMTPEQRCIRKLYDMEHLGVKDEDFNKTEEELVTERFMKELTVDDEGRYQVKLPVKDCISQLGSNKFLATQITESLRKRILRDPEAQRAYQETFQQYLDDGILVEVFDDRLPEEAIGEHYLPHHPVRKADSNTTKVRIVVNPTVKTSKTGISFNDAMFKGRPDLPTILAIMLRARCYKILTISDVEKAYLQLTVHKAHRSLCRLIYWKDIHKPLDKDNIRIFEFQRLSFGLKPSPFILQQTLRAHLEKTDPILGKEIMANMYVDNITIGAASDQEAQHKSEEAVRLFAKANMNLREFFSNGSINLPKERMGNSDKVKFLGTAWDIKEDEFIVKVPVPKLFVEITMSVVLGDISSLYDLLGLATPLLTKPKAFFQSLWHLKLKWNEPLPQDKKEEWVELARNWNGQELRFPRFTPIKPGDELHVFSDASAVAMGAVVYAVSRDNSYPPAIVAAKGQIAPLNKERTIPQKELAGANIGIRLVETVKRELGMDLGTTAWIDNEAVIYWIKSGADKQPLAINNLLKRIWDSSVHQFNYVPTDLNPADIISRGCTPTELDQSELWKQGPAFLSQTKDRWPTKLNIHIEGRPFDPSGSDEMIVLATASAELNTVIKTIYKYSRMDKAVRVVEYLLIPFLKKRKMDITGDEIRDKAMAVIHRLDQEVWPPSSDQQKDLGIFRDSNGVRRSRGRISRADLSEDTLHPIFVHDKSPLAKTLVQQAHEQLCHQGPSATLNKIRYRYWIPKGRRTTSGILRHCAQCRLWLAKPFLRPPSEELPRERVEIQPPFRNIALDMFGPLKVRSGKKQMKRYVIIFTCLTVRAIHMEVISSQSGEDFLLAFRRFKAIRGCPKFVQSDNGSNFKAAHDLIQRECGTMDWKFTDPRSPWQNGVVERLIRIAKTAFYRSKPRFHQLKEAELITVIKEIEAAINQRPLYHRGDKRDSLQPLRPIDFISPAGYHYHNPRQAQDDYIVDPSYVPDSEKRKPKADRPADAHHLLEMHRTVSQVLESYWEIWLEEYLLDIREHERAPRDKNGVRSKPRIGEVVLLEGPMQDRSEWPLALITAIIPTKAGTDPGYVVVRRRDSQDPSGQSYKYQNMSIQTILPLEANDDLETPEGGRKNQTSLPASAQTEETSRFCTGDVLDQAQSDSAVSTETNQPNIISAGDNLDLGETVDPQDISSEKGPNSENRDRRSAQRVRQRSTRYPEETYITCVIITSGFGGRGGHVGDRHEGFGSIPHANQCICCSADAITRTTSVPSSTTSTRSSSNQHRMTERKKITFAESEEKETVAKPRTQIGESSKKPRLQSLLGEVRGFERMERKNQPPRTITIDDPDSLFICRAGHGDHKECTVTTLGDFGRKEDPRREIHSLYSMAAVNWMARLPDNWRRCDVVQFQILYEDRSDLREIERVGRETTARFGFASFEFLNGQGLSECARWRMVRNNNGQSPKGNFVVGECSIHRRNCVNYLVFSSVKMCSTISSQNSSESAVLSTTAEAFFKDLNVVLGNNQNFLKLKKDVAARFWSLLTASPERELYVVYFEILLNVDAVITYAKMDSFANLIRKSLITEFSKFVEYKRESAEGKNFINTAATGLHNLTHLHKKVMEIYFKAKCIQDFKQCMLTMATIDELISFLEEKSYRYVGEVCRWISALPIKSKLDYSVLTARALLNDDLSNLYALCREDVLVRGSVVQYLNYICGDEHIGTDPVVVEEDFGEKHLNEQLRKKISTVVKVAFNMFKEFKLPREAVENCIYIRQMNDFIYVLNRYKRGEINSIEQSIAKAFNKGYRLQYSVLAILAREEGLEVAMYYAMFFNVPEGSWPPDLRENKRNLKALVGAKVEKKREQMDIEQSQIETGVVINTQKDHRAFVVDTIEKIDTILRPFMEEPTEGGYLGMDAEWDASDCGQQGDLCILQLSSRHKTIVVDVTKLSGVLSDEQWIKVLKIIFDGDKKLIGFALHSDLQVLEYKFPFLLEEVPNVTKNMICLYAAFNVINADQEKVRAVYRVPKAPQNNLAQISKIMLNYELSKEEQSSVWSARPLRKEQLRYAAKDSMAVYGIYGLTLSRLGSKFGDVNEIFKPLELTKTAAKKSLMEELEIGERAAEKKTKSSHISKEELEGIVKRVNSFFYDRQLSTISPGQVTYAYDSMCTQLAICLRRLGISVIKVPKEEELPEWIMGNSKNYRILTSGKAIRKFCGVEKVIDTASSSEPLDVQIEMFLKKELLAVDTKSYKPRCEGCNARNFCMIPLPYLQYLHYCTVLQNEEKYSHVELDEDEVERHFESLTKYVYPVMKYQSSFIQCKGKILIYTKNAIIDPNLLEICELIHTKKGTRKGESKKLIMSTHRSLKDLKESRYAVHGICVSCGKENIEVTDDPYRRNV</sequence>
<dbReference type="InterPro" id="IPR036397">
    <property type="entry name" value="RNaseH_sf"/>
</dbReference>
<feature type="region of interest" description="Disordered" evidence="2">
    <location>
        <begin position="263"/>
        <end position="289"/>
    </location>
</feature>
<evidence type="ECO:0000259" key="3">
    <source>
        <dbReference type="PROSITE" id="PS50994"/>
    </source>
</evidence>
<dbReference type="GO" id="GO:0042575">
    <property type="term" value="C:DNA polymerase complex"/>
    <property type="evidence" value="ECO:0007669"/>
    <property type="project" value="UniProtKB-ARBA"/>
</dbReference>
<dbReference type="Pfam" id="PF01612">
    <property type="entry name" value="DNA_pol_A_exo1"/>
    <property type="match status" value="1"/>
</dbReference>
<evidence type="ECO:0000256" key="2">
    <source>
        <dbReference type="SAM" id="MobiDB-lite"/>
    </source>
</evidence>
<dbReference type="PROSITE" id="PS50994">
    <property type="entry name" value="INTEGRASE"/>
    <property type="match status" value="1"/>
</dbReference>
<dbReference type="OrthoDB" id="5920214at2759"/>
<dbReference type="Pfam" id="PF05380">
    <property type="entry name" value="Peptidase_A17"/>
    <property type="match status" value="1"/>
</dbReference>
<accession>A0A7I8WK58</accession>
<feature type="compositionally biased region" description="Low complexity" evidence="2">
    <location>
        <begin position="2088"/>
        <end position="2100"/>
    </location>
</feature>
<dbReference type="InterPro" id="IPR041588">
    <property type="entry name" value="Integrase_H2C2"/>
</dbReference>
<keyword evidence="1" id="KW-0175">Coiled coil</keyword>
<dbReference type="Gene3D" id="3.30.70.270">
    <property type="match status" value="1"/>
</dbReference>
<dbReference type="Gene3D" id="1.10.340.70">
    <property type="match status" value="1"/>
</dbReference>
<name>A0A7I8WK58_BURXY</name>
<dbReference type="InterPro" id="IPR012337">
    <property type="entry name" value="RNaseH-like_sf"/>
</dbReference>
<dbReference type="Proteomes" id="UP000659654">
    <property type="component" value="Unassembled WGS sequence"/>
</dbReference>
<protein>
    <submittedName>
        <fullName evidence="4">(pine wood nematode) hypothetical protein</fullName>
    </submittedName>
</protein>
<feature type="region of interest" description="Disordered" evidence="2">
    <location>
        <begin position="143"/>
        <end position="245"/>
    </location>
</feature>
<dbReference type="EMBL" id="CAJFCV020000003">
    <property type="protein sequence ID" value="CAG9107049.1"/>
    <property type="molecule type" value="Genomic_DNA"/>
</dbReference>
<dbReference type="GO" id="GO:0015074">
    <property type="term" value="P:DNA integration"/>
    <property type="evidence" value="ECO:0007669"/>
    <property type="project" value="InterPro"/>
</dbReference>
<reference evidence="4" key="1">
    <citation type="submission" date="2020-09" db="EMBL/GenBank/DDBJ databases">
        <authorList>
            <person name="Kikuchi T."/>
        </authorList>
    </citation>
    <scope>NUCLEOTIDE SEQUENCE</scope>
    <source>
        <strain evidence="4">Ka4C1</strain>
    </source>
</reference>
<feature type="coiled-coil region" evidence="1">
    <location>
        <begin position="57"/>
        <end position="84"/>
    </location>
</feature>
<evidence type="ECO:0000313" key="4">
    <source>
        <dbReference type="EMBL" id="CAD5220731.1"/>
    </source>
</evidence>
<feature type="compositionally biased region" description="Acidic residues" evidence="2">
    <location>
        <begin position="200"/>
        <end position="220"/>
    </location>
</feature>
<evidence type="ECO:0000256" key="1">
    <source>
        <dbReference type="SAM" id="Coils"/>
    </source>
</evidence>
<feature type="compositionally biased region" description="Polar residues" evidence="2">
    <location>
        <begin position="1977"/>
        <end position="1993"/>
    </location>
</feature>
<feature type="compositionally biased region" description="Basic and acidic residues" evidence="2">
    <location>
        <begin position="150"/>
        <end position="172"/>
    </location>
</feature>
<dbReference type="Pfam" id="PF18701">
    <property type="entry name" value="DUF5641"/>
    <property type="match status" value="1"/>
</dbReference>
<feature type="compositionally biased region" description="Polar residues" evidence="2">
    <location>
        <begin position="1952"/>
        <end position="1964"/>
    </location>
</feature>
<dbReference type="SMART" id="SM00474">
    <property type="entry name" value="35EXOc"/>
    <property type="match status" value="1"/>
</dbReference>